<dbReference type="InterPro" id="IPR029068">
    <property type="entry name" value="Glyas_Bleomycin-R_OHBP_Dase"/>
</dbReference>
<sequence length="118" mass="13272">MGQITWVYAEDLGQTIPFYRDVLGLRIDRDSGAAMIFETAPGAFVGVCEAFDDRVVEPKGGMITLLVEDVATVDAWYQRMVDAGAIPMRAPEKMERFGIYSFFCRDPNGYVIEMQTFL</sequence>
<dbReference type="Proteomes" id="UP000199144">
    <property type="component" value="Unassembled WGS sequence"/>
</dbReference>
<dbReference type="InterPro" id="IPR004360">
    <property type="entry name" value="Glyas_Fos-R_dOase_dom"/>
</dbReference>
<evidence type="ECO:0000259" key="1">
    <source>
        <dbReference type="PROSITE" id="PS51819"/>
    </source>
</evidence>
<dbReference type="EMBL" id="FOTQ01000001">
    <property type="protein sequence ID" value="SFL70794.1"/>
    <property type="molecule type" value="Genomic_DNA"/>
</dbReference>
<dbReference type="PROSITE" id="PS51819">
    <property type="entry name" value="VOC"/>
    <property type="match status" value="1"/>
</dbReference>
<dbReference type="STRING" id="254406.SAMN04488042_1011205"/>
<feature type="domain" description="VOC" evidence="1">
    <location>
        <begin position="1"/>
        <end position="117"/>
    </location>
</feature>
<gene>
    <name evidence="2" type="ORF">SAMN04488042_1011205</name>
</gene>
<protein>
    <recommendedName>
        <fullName evidence="1">VOC domain-containing protein</fullName>
    </recommendedName>
</protein>
<dbReference type="InterPro" id="IPR037523">
    <property type="entry name" value="VOC_core"/>
</dbReference>
<name>A0A1I4JWF0_9RHOB</name>
<dbReference type="CDD" id="cd06587">
    <property type="entry name" value="VOC"/>
    <property type="match status" value="1"/>
</dbReference>
<dbReference type="Gene3D" id="3.10.180.10">
    <property type="entry name" value="2,3-Dihydroxybiphenyl 1,2-Dioxygenase, domain 1"/>
    <property type="match status" value="1"/>
</dbReference>
<dbReference type="AlphaFoldDB" id="A0A1I4JWF0"/>
<dbReference type="SUPFAM" id="SSF54593">
    <property type="entry name" value="Glyoxalase/Bleomycin resistance protein/Dihydroxybiphenyl dioxygenase"/>
    <property type="match status" value="1"/>
</dbReference>
<dbReference type="Pfam" id="PF00903">
    <property type="entry name" value="Glyoxalase"/>
    <property type="match status" value="1"/>
</dbReference>
<organism evidence="2 3">
    <name type="scientific">Shimia aestuarii</name>
    <dbReference type="NCBI Taxonomy" id="254406"/>
    <lineage>
        <taxon>Bacteria</taxon>
        <taxon>Pseudomonadati</taxon>
        <taxon>Pseudomonadota</taxon>
        <taxon>Alphaproteobacteria</taxon>
        <taxon>Rhodobacterales</taxon>
        <taxon>Roseobacteraceae</taxon>
    </lineage>
</organism>
<evidence type="ECO:0000313" key="2">
    <source>
        <dbReference type="EMBL" id="SFL70794.1"/>
    </source>
</evidence>
<reference evidence="2 3" key="1">
    <citation type="submission" date="2016-10" db="EMBL/GenBank/DDBJ databases">
        <authorList>
            <person name="de Groot N.N."/>
        </authorList>
    </citation>
    <scope>NUCLEOTIDE SEQUENCE [LARGE SCALE GENOMIC DNA]</scope>
    <source>
        <strain evidence="2 3">DSM 15283</strain>
    </source>
</reference>
<keyword evidence="3" id="KW-1185">Reference proteome</keyword>
<evidence type="ECO:0000313" key="3">
    <source>
        <dbReference type="Proteomes" id="UP000199144"/>
    </source>
</evidence>
<accession>A0A1I4JWF0</accession>
<proteinExistence type="predicted"/>